<dbReference type="AlphaFoldDB" id="A0A1G5SIZ9"/>
<name>A0A1G5SIZ9_9PROT</name>
<evidence type="ECO:0000313" key="2">
    <source>
        <dbReference type="Proteomes" id="UP000198729"/>
    </source>
</evidence>
<accession>A0A1G5SIZ9</accession>
<sequence>MEQAMENKFDRKGESVMERFVVGHFVSMDSGLSPDFTRMTGNDGLFEVRI</sequence>
<reference evidence="1 2" key="1">
    <citation type="submission" date="2016-10" db="EMBL/GenBank/DDBJ databases">
        <authorList>
            <person name="de Groot N.N."/>
        </authorList>
    </citation>
    <scope>NUCLEOTIDE SEQUENCE [LARGE SCALE GENOMIC DNA]</scope>
    <source>
        <strain evidence="1">1</strain>
    </source>
</reference>
<dbReference type="Proteomes" id="UP000198729">
    <property type="component" value="Unassembled WGS sequence"/>
</dbReference>
<gene>
    <name evidence="1" type="ORF">NSMM_980012</name>
</gene>
<dbReference type="STRING" id="51642.NSMM_980012"/>
<dbReference type="EMBL" id="FMWO01000111">
    <property type="protein sequence ID" value="SCZ87195.1"/>
    <property type="molecule type" value="Genomic_DNA"/>
</dbReference>
<organism evidence="1 2">
    <name type="scientific">Nitrosomonas mobilis</name>
    <dbReference type="NCBI Taxonomy" id="51642"/>
    <lineage>
        <taxon>Bacteria</taxon>
        <taxon>Pseudomonadati</taxon>
        <taxon>Pseudomonadota</taxon>
        <taxon>Betaproteobacteria</taxon>
        <taxon>Nitrosomonadales</taxon>
        <taxon>Nitrosomonadaceae</taxon>
        <taxon>Nitrosomonas</taxon>
    </lineage>
</organism>
<evidence type="ECO:0000313" key="1">
    <source>
        <dbReference type="EMBL" id="SCZ87195.1"/>
    </source>
</evidence>
<protein>
    <submittedName>
        <fullName evidence="1">Uncharacterized protein</fullName>
    </submittedName>
</protein>
<proteinExistence type="predicted"/>
<keyword evidence="2" id="KW-1185">Reference proteome</keyword>